<comment type="similarity">
    <text evidence="2 6">Belongs to the fungal hydrophobin family.</text>
</comment>
<evidence type="ECO:0000256" key="5">
    <source>
        <dbReference type="ARBA" id="ARBA00023157"/>
    </source>
</evidence>
<evidence type="ECO:0000256" key="2">
    <source>
        <dbReference type="ARBA" id="ARBA00010446"/>
    </source>
</evidence>
<evidence type="ECO:0000313" key="8">
    <source>
        <dbReference type="Proteomes" id="UP001556367"/>
    </source>
</evidence>
<gene>
    <name evidence="7" type="ORF">HGRIS_005472</name>
</gene>
<evidence type="ECO:0000256" key="1">
    <source>
        <dbReference type="ARBA" id="ARBA00004191"/>
    </source>
</evidence>
<dbReference type="Pfam" id="PF01185">
    <property type="entry name" value="Hydrophobin"/>
    <property type="match status" value="1"/>
</dbReference>
<dbReference type="EMBL" id="JASNQZ010000001">
    <property type="protein sequence ID" value="KAL0960429.1"/>
    <property type="molecule type" value="Genomic_DNA"/>
</dbReference>
<sequence length="144" mass="15501">MMLWSQVFTLLFAHLAYLVVAQSSIELETIHVTPNLAPTGTLRDFMPKTTAYTITPTPTVVPLPASQCTESLVCCKHVEPKVAEQVSVLMKGFNIVLWGSEALVGVGCNSANTTENCVQSLACCQYADDFHGLVTLGCVHAQAD</sequence>
<dbReference type="CDD" id="cd23507">
    <property type="entry name" value="hydrophobin_I"/>
    <property type="match status" value="1"/>
</dbReference>
<accession>A0ABR3JXT9</accession>
<feature type="signal peptide" evidence="6">
    <location>
        <begin position="1"/>
        <end position="21"/>
    </location>
</feature>
<name>A0ABR3JXT9_9AGAR</name>
<evidence type="ECO:0000256" key="3">
    <source>
        <dbReference type="ARBA" id="ARBA00022512"/>
    </source>
</evidence>
<protein>
    <recommendedName>
        <fullName evidence="6">Hydrophobin</fullName>
    </recommendedName>
</protein>
<keyword evidence="5 6" id="KW-1015">Disulfide bond</keyword>
<comment type="caution">
    <text evidence="7">The sequence shown here is derived from an EMBL/GenBank/DDBJ whole genome shotgun (WGS) entry which is preliminary data.</text>
</comment>
<keyword evidence="6" id="KW-0732">Signal</keyword>
<proteinExistence type="inferred from homology"/>
<keyword evidence="4 6" id="KW-0964">Secreted</keyword>
<organism evidence="7 8">
    <name type="scientific">Hohenbuehelia grisea</name>
    <dbReference type="NCBI Taxonomy" id="104357"/>
    <lineage>
        <taxon>Eukaryota</taxon>
        <taxon>Fungi</taxon>
        <taxon>Dikarya</taxon>
        <taxon>Basidiomycota</taxon>
        <taxon>Agaricomycotina</taxon>
        <taxon>Agaricomycetes</taxon>
        <taxon>Agaricomycetidae</taxon>
        <taxon>Agaricales</taxon>
        <taxon>Pleurotineae</taxon>
        <taxon>Pleurotaceae</taxon>
        <taxon>Hohenbuehelia</taxon>
    </lineage>
</organism>
<reference evidence="8" key="1">
    <citation type="submission" date="2024-06" db="EMBL/GenBank/DDBJ databases">
        <title>Multi-omics analyses provide insights into the biosynthesis of the anticancer antibiotic pleurotin in Hohenbuehelia grisea.</title>
        <authorList>
            <person name="Weaver J.A."/>
            <person name="Alberti F."/>
        </authorList>
    </citation>
    <scope>NUCLEOTIDE SEQUENCE [LARGE SCALE GENOMIC DNA]</scope>
    <source>
        <strain evidence="8">T-177</strain>
    </source>
</reference>
<evidence type="ECO:0000256" key="4">
    <source>
        <dbReference type="ARBA" id="ARBA00022525"/>
    </source>
</evidence>
<comment type="subcellular location">
    <subcellularLocation>
        <location evidence="1 6">Secreted</location>
        <location evidence="1 6">Cell wall</location>
    </subcellularLocation>
</comment>
<keyword evidence="3 6" id="KW-0134">Cell wall</keyword>
<dbReference type="InterPro" id="IPR001338">
    <property type="entry name" value="Class_I_Hydrophobin"/>
</dbReference>
<dbReference type="Proteomes" id="UP001556367">
    <property type="component" value="Unassembled WGS sequence"/>
</dbReference>
<evidence type="ECO:0000256" key="6">
    <source>
        <dbReference type="RuleBase" id="RU365009"/>
    </source>
</evidence>
<feature type="chain" id="PRO_5045013301" description="Hydrophobin" evidence="6">
    <location>
        <begin position="22"/>
        <end position="144"/>
    </location>
</feature>
<keyword evidence="8" id="KW-1185">Reference proteome</keyword>
<evidence type="ECO:0000313" key="7">
    <source>
        <dbReference type="EMBL" id="KAL0960429.1"/>
    </source>
</evidence>